<dbReference type="WBParaSite" id="JU765_v2.g17119.t1">
    <property type="protein sequence ID" value="JU765_v2.g17119.t1"/>
    <property type="gene ID" value="JU765_v2.g17119"/>
</dbReference>
<sequence length="215" mass="25103">MLPPCDVIFQIFGAVPLISELKRFLEIWMEREKPIIFDEITFYFGTNQIETSWFEYYPKFNVQRKDSVNLFGEFIDYNCLRLTMKPNKPIFRCLNPLITGNPPFLFFQNGLPVEFISVSYQKIYFTVKCSTSQCFAVNICSTSPNELKIHPATFFLHRSQNLEINFNNLTIFTSPEQKIYIEFVESQNLDVAPIFLAPDFCPFVFTLPLQFAGDC</sequence>
<reference evidence="2" key="1">
    <citation type="submission" date="2022-11" db="UniProtKB">
        <authorList>
            <consortium name="WormBaseParasite"/>
        </authorList>
    </citation>
    <scope>IDENTIFICATION</scope>
</reference>
<evidence type="ECO:0000313" key="1">
    <source>
        <dbReference type="Proteomes" id="UP000887576"/>
    </source>
</evidence>
<protein>
    <submittedName>
        <fullName evidence="2">F-box associated domain-containing protein</fullName>
    </submittedName>
</protein>
<name>A0AC34QKT5_9BILA</name>
<dbReference type="Proteomes" id="UP000887576">
    <property type="component" value="Unplaced"/>
</dbReference>
<organism evidence="1 2">
    <name type="scientific">Panagrolaimus sp. JU765</name>
    <dbReference type="NCBI Taxonomy" id="591449"/>
    <lineage>
        <taxon>Eukaryota</taxon>
        <taxon>Metazoa</taxon>
        <taxon>Ecdysozoa</taxon>
        <taxon>Nematoda</taxon>
        <taxon>Chromadorea</taxon>
        <taxon>Rhabditida</taxon>
        <taxon>Tylenchina</taxon>
        <taxon>Panagrolaimomorpha</taxon>
        <taxon>Panagrolaimoidea</taxon>
        <taxon>Panagrolaimidae</taxon>
        <taxon>Panagrolaimus</taxon>
    </lineage>
</organism>
<proteinExistence type="predicted"/>
<accession>A0AC34QKT5</accession>
<evidence type="ECO:0000313" key="2">
    <source>
        <dbReference type="WBParaSite" id="JU765_v2.g17119.t1"/>
    </source>
</evidence>